<dbReference type="InterPro" id="IPR018035">
    <property type="entry name" value="Flagellar_FliH/T3SS_HrpE"/>
</dbReference>
<dbReference type="EMBL" id="JACJJC010000010">
    <property type="protein sequence ID" value="MBM6704307.1"/>
    <property type="molecule type" value="Genomic_DNA"/>
</dbReference>
<evidence type="ECO:0000256" key="3">
    <source>
        <dbReference type="ARBA" id="ARBA00022490"/>
    </source>
</evidence>
<dbReference type="NCBIfam" id="NF005392">
    <property type="entry name" value="PRK06937.1"/>
    <property type="match status" value="1"/>
</dbReference>
<dbReference type="SUPFAM" id="SSF160527">
    <property type="entry name" value="V-type ATPase subunit E-like"/>
    <property type="match status" value="1"/>
</dbReference>
<evidence type="ECO:0000256" key="6">
    <source>
        <dbReference type="ARBA" id="ARBA00040494"/>
    </source>
</evidence>
<dbReference type="Gene3D" id="3.30.2320.30">
    <property type="entry name" value="ATP synthase, E subunit, C-terminal"/>
    <property type="match status" value="1"/>
</dbReference>
<accession>A0ABS2DT44</accession>
<evidence type="ECO:0000313" key="8">
    <source>
        <dbReference type="EMBL" id="MBM6704307.1"/>
    </source>
</evidence>
<dbReference type="InterPro" id="IPR038495">
    <property type="entry name" value="ATPase_E_C"/>
</dbReference>
<evidence type="ECO:0000313" key="9">
    <source>
        <dbReference type="Proteomes" id="UP000715095"/>
    </source>
</evidence>
<dbReference type="NCBIfam" id="TIGR02499">
    <property type="entry name" value="HrpE_YscL_not"/>
    <property type="match status" value="1"/>
</dbReference>
<dbReference type="Pfam" id="PF02108">
    <property type="entry name" value="FliH"/>
    <property type="match status" value="1"/>
</dbReference>
<dbReference type="InterPro" id="IPR012842">
    <property type="entry name" value="T3SS_SctL/SctL2"/>
</dbReference>
<sequence length="207" mass="22222">MARLFRLNRTTLPVPAAGVKVIKADKYASLLEATEIVRAAEARAAEILAQAEAAYKKRYDEGYADGVEAGRLEHAEKTMETVLASVEFIENIESTVVSVVSQSVRKIVGELDEDERIRRIVATALSHVRGEQKVVVRVSPQDEPAVSAALANFSSGVAASSAFLNVVADPRLKPGGCMLESPMGVIDASLETQLKALEAAFSAKIRQ</sequence>
<comment type="similarity">
    <text evidence="5">Belongs to the SctL stator family.</text>
</comment>
<keyword evidence="4" id="KW-0653">Protein transport</keyword>
<comment type="subcellular location">
    <subcellularLocation>
        <location evidence="1">Cytoplasm</location>
    </subcellularLocation>
</comment>
<dbReference type="InterPro" id="IPR051472">
    <property type="entry name" value="T3SS_Stator/FliH"/>
</dbReference>
<keyword evidence="9" id="KW-1185">Reference proteome</keyword>
<name>A0ABS2DT44_9BURK</name>
<comment type="caution">
    <text evidence="8">The sequence shown here is derived from an EMBL/GenBank/DDBJ whole genome shotgun (WGS) entry which is preliminary data.</text>
</comment>
<evidence type="ECO:0000256" key="1">
    <source>
        <dbReference type="ARBA" id="ARBA00004496"/>
    </source>
</evidence>
<dbReference type="PANTHER" id="PTHR34982">
    <property type="entry name" value="YOP PROTEINS TRANSLOCATION PROTEIN L"/>
    <property type="match status" value="1"/>
</dbReference>
<dbReference type="Proteomes" id="UP000715095">
    <property type="component" value="Unassembled WGS sequence"/>
</dbReference>
<evidence type="ECO:0000256" key="5">
    <source>
        <dbReference type="ARBA" id="ARBA00024335"/>
    </source>
</evidence>
<proteinExistence type="inferred from homology"/>
<protein>
    <recommendedName>
        <fullName evidence="6">Type 3 secretion system stator protein</fullName>
    </recommendedName>
</protein>
<evidence type="ECO:0000256" key="4">
    <source>
        <dbReference type="ARBA" id="ARBA00022927"/>
    </source>
</evidence>
<organism evidence="8 9">
    <name type="scientific">Sutterella massiliensis</name>
    <dbReference type="NCBI Taxonomy" id="1816689"/>
    <lineage>
        <taxon>Bacteria</taxon>
        <taxon>Pseudomonadati</taxon>
        <taxon>Pseudomonadota</taxon>
        <taxon>Betaproteobacteria</taxon>
        <taxon>Burkholderiales</taxon>
        <taxon>Sutterellaceae</taxon>
        <taxon>Sutterella</taxon>
    </lineage>
</organism>
<keyword evidence="3" id="KW-0963">Cytoplasm</keyword>
<keyword evidence="2" id="KW-0813">Transport</keyword>
<reference evidence="8 9" key="1">
    <citation type="journal article" date="2021" name="Sci. Rep.">
        <title>The distribution of antibiotic resistance genes in chicken gut microbiota commensals.</title>
        <authorList>
            <person name="Juricova H."/>
            <person name="Matiasovicova J."/>
            <person name="Kubasova T."/>
            <person name="Cejkova D."/>
            <person name="Rychlik I."/>
        </authorList>
    </citation>
    <scope>NUCLEOTIDE SEQUENCE [LARGE SCALE GENOMIC DNA]</scope>
    <source>
        <strain evidence="8 9">An829</strain>
    </source>
</reference>
<evidence type="ECO:0000256" key="2">
    <source>
        <dbReference type="ARBA" id="ARBA00022448"/>
    </source>
</evidence>
<dbReference type="RefSeq" id="WP_205102927.1">
    <property type="nucleotide sequence ID" value="NZ_JACJJC010000010.1"/>
</dbReference>
<evidence type="ECO:0000259" key="7">
    <source>
        <dbReference type="Pfam" id="PF02108"/>
    </source>
</evidence>
<gene>
    <name evidence="8" type="ORF">H6A60_07405</name>
</gene>
<feature type="domain" description="Flagellar assembly protein FliH/Type III secretion system HrpE" evidence="7">
    <location>
        <begin position="72"/>
        <end position="196"/>
    </location>
</feature>
<dbReference type="PANTHER" id="PTHR34982:SF4">
    <property type="entry name" value="TYPE 3 SECRETION SYSTEM STATOR PROTEIN"/>
    <property type="match status" value="1"/>
</dbReference>